<dbReference type="SMART" id="SM00355">
    <property type="entry name" value="ZnF_C2H2"/>
    <property type="match status" value="4"/>
</dbReference>
<reference evidence="13" key="3">
    <citation type="submission" date="2025-05" db="UniProtKB">
        <authorList>
            <consortium name="Ensembl"/>
        </authorList>
    </citation>
    <scope>IDENTIFICATION</scope>
</reference>
<keyword evidence="14" id="KW-1185">Reference proteome</keyword>
<dbReference type="PROSITE" id="PS50157">
    <property type="entry name" value="ZINC_FINGER_C2H2_2"/>
    <property type="match status" value="4"/>
</dbReference>
<dbReference type="EMBL" id="BR000061">
    <property type="protein sequence ID" value="FAA00092.1"/>
    <property type="molecule type" value="mRNA"/>
</dbReference>
<evidence type="ECO:0000256" key="1">
    <source>
        <dbReference type="ARBA" id="ARBA00004123"/>
    </source>
</evidence>
<dbReference type="Ensembl" id="ENSCINT00000028484.2">
    <property type="protein sequence ID" value="ENSCINP00000028238.2"/>
    <property type="gene ID" value="ENSCING00000016233.2"/>
</dbReference>
<dbReference type="OrthoDB" id="6508643at2759"/>
<evidence type="ECO:0000256" key="5">
    <source>
        <dbReference type="ARBA" id="ARBA00022833"/>
    </source>
</evidence>
<dbReference type="Gene3D" id="3.30.160.60">
    <property type="entry name" value="Classic Zinc Finger"/>
    <property type="match status" value="3"/>
</dbReference>
<keyword evidence="7" id="KW-0238">DNA-binding</keyword>
<dbReference type="AlphaFoldDB" id="Q1RLH3"/>
<sequence>MQHLYQEKKQEKTPRQFLHYKTSHYRTLLLLPPYCMEIKEEISSSTNFPVQQIVAEKQTVTNSPVVHSEDVKKERVANSTMEFEFNLNANEENSTATIPDQQEVQGQSTCNNNVERLKPDVLNVSTIAENLKQSSKKNKKKKKKKQYVCKICKSLFEQRAQFRQHIKVHSEIKPYKCEMCPKGFGRLKSLNQHKITHNIFSCQDCNGVFTQKSDLDQHHTPDHCPHFQKQVTTCLICGQKYKRKSSLSKHMREKHNIYLATGGSTDTLSDLPSNKAVPRPAKKLCYILPKEPQKL</sequence>
<dbReference type="GeneID" id="100169668"/>
<evidence type="ECO:0000256" key="3">
    <source>
        <dbReference type="ARBA" id="ARBA00022737"/>
    </source>
</evidence>
<evidence type="ECO:0000256" key="8">
    <source>
        <dbReference type="ARBA" id="ARBA00023163"/>
    </source>
</evidence>
<keyword evidence="8" id="KW-0804">Transcription</keyword>
<reference evidence="14" key="1">
    <citation type="journal article" date="2002" name="Science">
        <title>The draft genome of Ciona intestinalis: insights into chordate and vertebrate origins.</title>
        <authorList>
            <person name="Dehal P."/>
            <person name="Satou Y."/>
            <person name="Campbell R.K."/>
            <person name="Chapman J."/>
            <person name="Degnan B."/>
            <person name="De Tomaso A."/>
            <person name="Davidson B."/>
            <person name="Di Gregorio A."/>
            <person name="Gelpke M."/>
            <person name="Goodstein D.M."/>
            <person name="Harafuji N."/>
            <person name="Hastings K.E."/>
            <person name="Ho I."/>
            <person name="Hotta K."/>
            <person name="Huang W."/>
            <person name="Kawashima T."/>
            <person name="Lemaire P."/>
            <person name="Martinez D."/>
            <person name="Meinertzhagen I.A."/>
            <person name="Necula S."/>
            <person name="Nonaka M."/>
            <person name="Putnam N."/>
            <person name="Rash S."/>
            <person name="Saiga H."/>
            <person name="Satake M."/>
            <person name="Terry A."/>
            <person name="Yamada L."/>
            <person name="Wang H.G."/>
            <person name="Awazu S."/>
            <person name="Azumi K."/>
            <person name="Boore J."/>
            <person name="Branno M."/>
            <person name="Chin-Bow S."/>
            <person name="DeSantis R."/>
            <person name="Doyle S."/>
            <person name="Francino P."/>
            <person name="Keys D.N."/>
            <person name="Haga S."/>
            <person name="Hayashi H."/>
            <person name="Hino K."/>
            <person name="Imai K.S."/>
            <person name="Inaba K."/>
            <person name="Kano S."/>
            <person name="Kobayashi K."/>
            <person name="Kobayashi M."/>
            <person name="Lee B.I."/>
            <person name="Makabe K.W."/>
            <person name="Manohar C."/>
            <person name="Matassi G."/>
            <person name="Medina M."/>
            <person name="Mochizuki Y."/>
            <person name="Mount S."/>
            <person name="Morishita T."/>
            <person name="Miura S."/>
            <person name="Nakayama A."/>
            <person name="Nishizaka S."/>
            <person name="Nomoto H."/>
            <person name="Ohta F."/>
            <person name="Oishi K."/>
            <person name="Rigoutsos I."/>
            <person name="Sano M."/>
            <person name="Sasaki A."/>
            <person name="Sasakura Y."/>
            <person name="Shoguchi E."/>
            <person name="Shin-i T."/>
            <person name="Spagnuolo A."/>
            <person name="Stainier D."/>
            <person name="Suzuki M.M."/>
            <person name="Tassy O."/>
            <person name="Takatori N."/>
            <person name="Tokuoka M."/>
            <person name="Yagi K."/>
            <person name="Yoshizaki F."/>
            <person name="Wada S."/>
            <person name="Zhang C."/>
            <person name="Hyatt P.D."/>
            <person name="Larimer F."/>
            <person name="Detter C."/>
            <person name="Doggett N."/>
            <person name="Glavina T."/>
            <person name="Hawkins T."/>
            <person name="Richardson P."/>
            <person name="Lucas S."/>
            <person name="Kohara Y."/>
            <person name="Levine M."/>
            <person name="Satoh N."/>
            <person name="Rokhsar D.S."/>
        </authorList>
    </citation>
    <scope>NUCLEOTIDE SEQUENCE [LARGE SCALE GENOMIC DNA]</scope>
</reference>
<dbReference type="Proteomes" id="UP000008144">
    <property type="component" value="Unassembled WGS sequence"/>
</dbReference>
<reference evidence="12" key="2">
    <citation type="journal article" date="2006" name="Dev. Biol.">
        <title>Systematic analysis of embryonic expression profiles of zinc finger genes in Ciona intestinalis.</title>
        <authorList>
            <person name="Miwata K."/>
            <person name="Chiba T."/>
            <person name="Horii R."/>
            <person name="Yamada L."/>
            <person name="Kubo A."/>
            <person name="Miyamura D."/>
            <person name="Satoh N."/>
            <person name="Satou Y."/>
        </authorList>
    </citation>
    <scope>NUCLEOTIDE SEQUENCE</scope>
</reference>
<evidence type="ECO:0000256" key="9">
    <source>
        <dbReference type="ARBA" id="ARBA00023242"/>
    </source>
</evidence>
<dbReference type="GO" id="GO:0006357">
    <property type="term" value="P:regulation of transcription by RNA polymerase II"/>
    <property type="evidence" value="ECO:0000318"/>
    <property type="project" value="GO_Central"/>
</dbReference>
<accession>Q1RLH3</accession>
<keyword evidence="4 10" id="KW-0863">Zinc-finger</keyword>
<comment type="subcellular location">
    <subcellularLocation>
        <location evidence="1">Nucleus</location>
    </subcellularLocation>
</comment>
<keyword evidence="3" id="KW-0677">Repeat</keyword>
<dbReference type="RefSeq" id="NP_001121586.1">
    <property type="nucleotide sequence ID" value="NM_001128114.1"/>
</dbReference>
<feature type="domain" description="C2H2-type" evidence="11">
    <location>
        <begin position="200"/>
        <end position="223"/>
    </location>
</feature>
<dbReference type="Pfam" id="PF00096">
    <property type="entry name" value="zf-C2H2"/>
    <property type="match status" value="2"/>
</dbReference>
<dbReference type="PANTHER" id="PTHR23226">
    <property type="entry name" value="ZINC FINGER AND SCAN DOMAIN-CONTAINING"/>
    <property type="match status" value="1"/>
</dbReference>
<evidence type="ECO:0000313" key="13">
    <source>
        <dbReference type="Ensembl" id="ENSCINP00000028238.2"/>
    </source>
</evidence>
<dbReference type="InterPro" id="IPR013087">
    <property type="entry name" value="Znf_C2H2_type"/>
</dbReference>
<dbReference type="PANTHER" id="PTHR23226:SF416">
    <property type="entry name" value="FI01424P"/>
    <property type="match status" value="1"/>
</dbReference>
<protein>
    <submittedName>
        <fullName evidence="12 13">Zinc finger protein</fullName>
    </submittedName>
</protein>
<evidence type="ECO:0000259" key="11">
    <source>
        <dbReference type="PROSITE" id="PS50157"/>
    </source>
</evidence>
<accession>F6Z8J8</accession>
<proteinExistence type="evidence at transcript level"/>
<feature type="domain" description="C2H2-type" evidence="11">
    <location>
        <begin position="232"/>
        <end position="255"/>
    </location>
</feature>
<evidence type="ECO:0000256" key="7">
    <source>
        <dbReference type="ARBA" id="ARBA00023125"/>
    </source>
</evidence>
<keyword evidence="9" id="KW-0539">Nucleus</keyword>
<keyword evidence="2" id="KW-0479">Metal-binding</keyword>
<organism evidence="12">
    <name type="scientific">Ciona intestinalis</name>
    <name type="common">Transparent sea squirt</name>
    <name type="synonym">Ascidia intestinalis</name>
    <dbReference type="NCBI Taxonomy" id="7719"/>
    <lineage>
        <taxon>Eukaryota</taxon>
        <taxon>Metazoa</taxon>
        <taxon>Chordata</taxon>
        <taxon>Tunicata</taxon>
        <taxon>Ascidiacea</taxon>
        <taxon>Phlebobranchia</taxon>
        <taxon>Cionidae</taxon>
        <taxon>Ciona</taxon>
    </lineage>
</organism>
<feature type="domain" description="C2H2-type" evidence="11">
    <location>
        <begin position="175"/>
        <end position="197"/>
    </location>
</feature>
<evidence type="ECO:0000256" key="10">
    <source>
        <dbReference type="PROSITE-ProRule" id="PRU00042"/>
    </source>
</evidence>
<accession>A0A1W2VTL0</accession>
<keyword evidence="6" id="KW-0805">Transcription regulation</keyword>
<evidence type="ECO:0000256" key="2">
    <source>
        <dbReference type="ARBA" id="ARBA00022723"/>
    </source>
</evidence>
<dbReference type="HOGENOM" id="CLU_943203_0_0_1"/>
<dbReference type="KEGG" id="cin:100169668"/>
<dbReference type="GO" id="GO:0005634">
    <property type="term" value="C:nucleus"/>
    <property type="evidence" value="ECO:0007669"/>
    <property type="project" value="UniProtKB-SubCell"/>
</dbReference>
<dbReference type="GO" id="GO:0000978">
    <property type="term" value="F:RNA polymerase II cis-regulatory region sequence-specific DNA binding"/>
    <property type="evidence" value="ECO:0000318"/>
    <property type="project" value="GO_Central"/>
</dbReference>
<dbReference type="FunFam" id="3.30.160.60:FF:000030">
    <property type="entry name" value="Zinc finger protein 628"/>
    <property type="match status" value="1"/>
</dbReference>
<feature type="domain" description="C2H2-type" evidence="11">
    <location>
        <begin position="147"/>
        <end position="174"/>
    </location>
</feature>
<dbReference type="GO" id="GO:0008270">
    <property type="term" value="F:zinc ion binding"/>
    <property type="evidence" value="ECO:0007669"/>
    <property type="project" value="UniProtKB-KW"/>
</dbReference>
<evidence type="ECO:0000256" key="4">
    <source>
        <dbReference type="ARBA" id="ARBA00022771"/>
    </source>
</evidence>
<name>Q1RLH3_CIOIN</name>
<evidence type="ECO:0000313" key="12">
    <source>
        <dbReference type="EMBL" id="FAA00092.1"/>
    </source>
</evidence>
<gene>
    <name evidence="12" type="primary">Ci-ZF(C2H2)-56</name>
    <name evidence="13" type="synonym">ci-zf(c2h2)-56</name>
</gene>
<keyword evidence="5" id="KW-0862">Zinc</keyword>
<dbReference type="OMA" id="HCARIKR"/>
<dbReference type="PROSITE" id="PS00028">
    <property type="entry name" value="ZINC_FINGER_C2H2_1"/>
    <property type="match status" value="4"/>
</dbReference>
<evidence type="ECO:0000256" key="6">
    <source>
        <dbReference type="ARBA" id="ARBA00023015"/>
    </source>
</evidence>
<dbReference type="GO" id="GO:0003700">
    <property type="term" value="F:DNA-binding transcription factor activity"/>
    <property type="evidence" value="ECO:0000318"/>
    <property type="project" value="GO_Central"/>
</dbReference>
<dbReference type="SUPFAM" id="SSF57667">
    <property type="entry name" value="beta-beta-alpha zinc fingers"/>
    <property type="match status" value="2"/>
</dbReference>
<dbReference type="InterPro" id="IPR036236">
    <property type="entry name" value="Znf_C2H2_sf"/>
</dbReference>
<dbReference type="CTD" id="100169668"/>
<evidence type="ECO:0000313" key="14">
    <source>
        <dbReference type="Proteomes" id="UP000008144"/>
    </source>
</evidence>